<proteinExistence type="predicted"/>
<dbReference type="AlphaFoldDB" id="A0A9X1S2B8"/>
<dbReference type="InterPro" id="IPR003329">
    <property type="entry name" value="Cytidylyl_trans"/>
</dbReference>
<reference evidence="2" key="1">
    <citation type="submission" date="2021-04" db="EMBL/GenBank/DDBJ databases">
        <title>Microbacterium tenobrionis sp. nov. and Microbacterium allomyrinae sp. nov., isolated from larvae of Tenobrio molitor and Allomyrina dichotoma, respectively.</title>
        <authorList>
            <person name="Lee S.D."/>
        </authorList>
    </citation>
    <scope>NUCLEOTIDE SEQUENCE</scope>
    <source>
        <strain evidence="2">BWT-G7</strain>
    </source>
</reference>
<dbReference type="PANTHER" id="PTHR21485:SF3">
    <property type="entry name" value="N-ACYLNEURAMINATE CYTIDYLYLTRANSFERASE"/>
    <property type="match status" value="1"/>
</dbReference>
<dbReference type="Proteomes" id="UP001139354">
    <property type="component" value="Unassembled WGS sequence"/>
</dbReference>
<evidence type="ECO:0000313" key="3">
    <source>
        <dbReference type="Proteomes" id="UP001139354"/>
    </source>
</evidence>
<dbReference type="InterPro" id="IPR050793">
    <property type="entry name" value="CMP-NeuNAc_synthase"/>
</dbReference>
<keyword evidence="2" id="KW-0808">Transferase</keyword>
<evidence type="ECO:0000256" key="1">
    <source>
        <dbReference type="SAM" id="MobiDB-lite"/>
    </source>
</evidence>
<dbReference type="CDD" id="cd02513">
    <property type="entry name" value="CMP-NeuAc_Synthase"/>
    <property type="match status" value="1"/>
</dbReference>
<dbReference type="SUPFAM" id="SSF53448">
    <property type="entry name" value="Nucleotide-diphospho-sugar transferases"/>
    <property type="match status" value="1"/>
</dbReference>
<keyword evidence="2" id="KW-0548">Nucleotidyltransferase</keyword>
<dbReference type="PANTHER" id="PTHR21485">
    <property type="entry name" value="HAD SUPERFAMILY MEMBERS CMAS AND KDSC"/>
    <property type="match status" value="1"/>
</dbReference>
<organism evidence="2 3">
    <name type="scientific">Microbacterium allomyrinae</name>
    <dbReference type="NCBI Taxonomy" id="2830666"/>
    <lineage>
        <taxon>Bacteria</taxon>
        <taxon>Bacillati</taxon>
        <taxon>Actinomycetota</taxon>
        <taxon>Actinomycetes</taxon>
        <taxon>Micrococcales</taxon>
        <taxon>Microbacteriaceae</taxon>
        <taxon>Microbacterium</taxon>
    </lineage>
</organism>
<comment type="caution">
    <text evidence="2">The sequence shown here is derived from an EMBL/GenBank/DDBJ whole genome shotgun (WGS) entry which is preliminary data.</text>
</comment>
<keyword evidence="3" id="KW-1185">Reference proteome</keyword>
<feature type="compositionally biased region" description="Basic and acidic residues" evidence="1">
    <location>
        <begin position="8"/>
        <end position="21"/>
    </location>
</feature>
<dbReference type="InterPro" id="IPR029044">
    <property type="entry name" value="Nucleotide-diphossugar_trans"/>
</dbReference>
<feature type="region of interest" description="Disordered" evidence="1">
    <location>
        <begin position="1"/>
        <end position="35"/>
    </location>
</feature>
<protein>
    <submittedName>
        <fullName evidence="2">Acylneuraminate cytidylyltransferase family protein</fullName>
    </submittedName>
</protein>
<dbReference type="GO" id="GO:0008781">
    <property type="term" value="F:N-acylneuraminate cytidylyltransferase activity"/>
    <property type="evidence" value="ECO:0007669"/>
    <property type="project" value="TreeGrafter"/>
</dbReference>
<accession>A0A9X1S2B8</accession>
<sequence length="281" mass="30641">MGRCPDSFPERSRPGAGEGRRGRSGSADGRRRSMSAENPTILCVIPVRGGSKGVPGKNRRLVAGKPLVVWTIEQARAARPALDVLVSTDDPQLARIAREAGADVPFLRPDELARDETATEPVILHAIAHRTSEGRRPDAVMLLQATSPLRLPGTIDRAVAQFCETGVDSLVGVVPQTPFLWRLGEPAFAHYDIDARPRRQELDAGGLFYRETGSLYLTRTEIYEDRHNRLGGDVGLFVMDEIEGIDIDTELDLSLAAHELQRISTVDDDPTTASASEETAQ</sequence>
<dbReference type="Gene3D" id="3.90.550.10">
    <property type="entry name" value="Spore Coat Polysaccharide Biosynthesis Protein SpsA, Chain A"/>
    <property type="match status" value="1"/>
</dbReference>
<dbReference type="EMBL" id="JAGTTN010000001">
    <property type="protein sequence ID" value="MCC2030733.1"/>
    <property type="molecule type" value="Genomic_DNA"/>
</dbReference>
<dbReference type="Pfam" id="PF02348">
    <property type="entry name" value="CTP_transf_3"/>
    <property type="match status" value="1"/>
</dbReference>
<gene>
    <name evidence="2" type="ORF">KEC57_00880</name>
</gene>
<evidence type="ECO:0000313" key="2">
    <source>
        <dbReference type="EMBL" id="MCC2030733.1"/>
    </source>
</evidence>
<name>A0A9X1S2B8_9MICO</name>